<dbReference type="AlphaFoldDB" id="A0A2A4F880"/>
<accession>A0A2A4F880</accession>
<dbReference type="GeneID" id="69001277"/>
<protein>
    <submittedName>
        <fullName evidence="1">Uncharacterized protein</fullName>
    </submittedName>
</protein>
<sequence length="69" mass="7392">MPADKIGRFLSSDAAQALVSAAVKKAIRNLEEHGIKPTYIVRKPKEAATNVEAGGDVKVTADVTETKRK</sequence>
<gene>
    <name evidence="1" type="ORF">BZL54_23090</name>
</gene>
<evidence type="ECO:0000313" key="1">
    <source>
        <dbReference type="EMBL" id="PCE30053.1"/>
    </source>
</evidence>
<proteinExistence type="predicted"/>
<name>A0A2A4F880_9BURK</name>
<evidence type="ECO:0000313" key="2">
    <source>
        <dbReference type="Proteomes" id="UP000217994"/>
    </source>
</evidence>
<dbReference type="EMBL" id="MTZU01000071">
    <property type="protein sequence ID" value="PCE30053.1"/>
    <property type="molecule type" value="Genomic_DNA"/>
</dbReference>
<dbReference type="RefSeq" id="WP_084906834.1">
    <property type="nucleotide sequence ID" value="NZ_CP020738.1"/>
</dbReference>
<comment type="caution">
    <text evidence="1">The sequence shown here is derived from an EMBL/GenBank/DDBJ whole genome shotgun (WGS) entry which is preliminary data.</text>
</comment>
<organism evidence="1 2">
    <name type="scientific">Burkholderia ubonensis subsp. mesacidophila</name>
    <dbReference type="NCBI Taxonomy" id="265293"/>
    <lineage>
        <taxon>Bacteria</taxon>
        <taxon>Pseudomonadati</taxon>
        <taxon>Pseudomonadota</taxon>
        <taxon>Betaproteobacteria</taxon>
        <taxon>Burkholderiales</taxon>
        <taxon>Burkholderiaceae</taxon>
        <taxon>Burkholderia</taxon>
        <taxon>Burkholderia cepacia complex</taxon>
    </lineage>
</organism>
<dbReference type="Proteomes" id="UP000217994">
    <property type="component" value="Unassembled WGS sequence"/>
</dbReference>
<reference evidence="1 2" key="1">
    <citation type="submission" date="2017-01" db="EMBL/GenBank/DDBJ databases">
        <title>Whole-Genome Shotgun Sequencing of Two beta-Proteobacterial Species in Search of the Bulgecin Biosynthetic Cluster.</title>
        <authorList>
            <person name="Horsman M.E."/>
            <person name="Marous D.R."/>
            <person name="Li R."/>
            <person name="Oliver R.A."/>
            <person name="Byun B."/>
            <person name="Emrich S.J."/>
            <person name="Boggess B."/>
            <person name="Townsend C.A."/>
            <person name="Mobashery S."/>
        </authorList>
    </citation>
    <scope>NUCLEOTIDE SEQUENCE [LARGE SCALE GENOMIC DNA]</scope>
    <source>
        <strain evidence="1 2">ATCC 31433</strain>
    </source>
</reference>